<evidence type="ECO:0000256" key="1">
    <source>
        <dbReference type="SAM" id="MobiDB-lite"/>
    </source>
</evidence>
<comment type="caution">
    <text evidence="2">The sequence shown here is derived from an EMBL/GenBank/DDBJ whole genome shotgun (WGS) entry which is preliminary data.</text>
</comment>
<organism evidence="2 3">
    <name type="scientific">Streptomyces tremellae</name>
    <dbReference type="NCBI Taxonomy" id="1124239"/>
    <lineage>
        <taxon>Bacteria</taxon>
        <taxon>Bacillati</taxon>
        <taxon>Actinomycetota</taxon>
        <taxon>Actinomycetes</taxon>
        <taxon>Kitasatosporales</taxon>
        <taxon>Streptomycetaceae</taxon>
        <taxon>Streptomyces</taxon>
    </lineage>
</organism>
<name>A0ABP7G376_9ACTN</name>
<gene>
    <name evidence="2" type="ORF">GCM10023082_56750</name>
</gene>
<feature type="region of interest" description="Disordered" evidence="1">
    <location>
        <begin position="1"/>
        <end position="44"/>
    </location>
</feature>
<keyword evidence="3" id="KW-1185">Reference proteome</keyword>
<protein>
    <submittedName>
        <fullName evidence="2">Uncharacterized protein</fullName>
    </submittedName>
</protein>
<dbReference type="Proteomes" id="UP001499884">
    <property type="component" value="Unassembled WGS sequence"/>
</dbReference>
<proteinExistence type="predicted"/>
<sequence length="90" mass="9871">MRATIIARQAPRASAEPEPEPQHDRSAPQPAPARPHPAIRAAATPEQRLDALLLRMVREQDARIPAERRVPRTRAEMQARLDAAGTGAGR</sequence>
<feature type="compositionally biased region" description="Low complexity" evidence="1">
    <location>
        <begin position="7"/>
        <end position="16"/>
    </location>
</feature>
<dbReference type="EMBL" id="BAABEP010000061">
    <property type="protein sequence ID" value="GAA3753894.1"/>
    <property type="molecule type" value="Genomic_DNA"/>
</dbReference>
<reference evidence="3" key="1">
    <citation type="journal article" date="2019" name="Int. J. Syst. Evol. Microbiol.">
        <title>The Global Catalogue of Microorganisms (GCM) 10K type strain sequencing project: providing services to taxonomists for standard genome sequencing and annotation.</title>
        <authorList>
            <consortium name="The Broad Institute Genomics Platform"/>
            <consortium name="The Broad Institute Genome Sequencing Center for Infectious Disease"/>
            <person name="Wu L."/>
            <person name="Ma J."/>
        </authorList>
    </citation>
    <scope>NUCLEOTIDE SEQUENCE [LARGE SCALE GENOMIC DNA]</scope>
    <source>
        <strain evidence="3">JCM 30846</strain>
    </source>
</reference>
<evidence type="ECO:0000313" key="3">
    <source>
        <dbReference type="Proteomes" id="UP001499884"/>
    </source>
</evidence>
<dbReference type="RefSeq" id="WP_345653532.1">
    <property type="nucleotide sequence ID" value="NZ_BAABEP010000061.1"/>
</dbReference>
<evidence type="ECO:0000313" key="2">
    <source>
        <dbReference type="EMBL" id="GAA3753894.1"/>
    </source>
</evidence>
<accession>A0ABP7G376</accession>